<organism evidence="2 3">
    <name type="scientific">Naegleria lovaniensis</name>
    <name type="common">Amoeba</name>
    <dbReference type="NCBI Taxonomy" id="51637"/>
    <lineage>
        <taxon>Eukaryota</taxon>
        <taxon>Discoba</taxon>
        <taxon>Heterolobosea</taxon>
        <taxon>Tetramitia</taxon>
        <taxon>Eutetramitia</taxon>
        <taxon>Vahlkampfiidae</taxon>
        <taxon>Naegleria</taxon>
    </lineage>
</organism>
<dbReference type="Proteomes" id="UP000816034">
    <property type="component" value="Unassembled WGS sequence"/>
</dbReference>
<dbReference type="EMBL" id="PYSW02000060">
    <property type="protein sequence ID" value="KAG2373141.1"/>
    <property type="molecule type" value="Genomic_DNA"/>
</dbReference>
<evidence type="ECO:0000256" key="1">
    <source>
        <dbReference type="SAM" id="MobiDB-lite"/>
    </source>
</evidence>
<protein>
    <submittedName>
        <fullName evidence="2">Uncharacterized protein</fullName>
    </submittedName>
</protein>
<gene>
    <name evidence="2" type="ORF">C9374_012873</name>
</gene>
<evidence type="ECO:0000313" key="3">
    <source>
        <dbReference type="Proteomes" id="UP000816034"/>
    </source>
</evidence>
<dbReference type="AlphaFoldDB" id="A0AA88GFK6"/>
<evidence type="ECO:0000313" key="2">
    <source>
        <dbReference type="EMBL" id="KAG2373141.1"/>
    </source>
</evidence>
<keyword evidence="3" id="KW-1185">Reference proteome</keyword>
<dbReference type="RefSeq" id="XP_044542315.1">
    <property type="nucleotide sequence ID" value="XM_044688687.1"/>
</dbReference>
<accession>A0AA88GFK6</accession>
<proteinExistence type="predicted"/>
<feature type="region of interest" description="Disordered" evidence="1">
    <location>
        <begin position="64"/>
        <end position="158"/>
    </location>
</feature>
<name>A0AA88GFK6_NAELO</name>
<feature type="non-terminal residue" evidence="2">
    <location>
        <position position="341"/>
    </location>
</feature>
<comment type="caution">
    <text evidence="2">The sequence shown here is derived from an EMBL/GenBank/DDBJ whole genome shotgun (WGS) entry which is preliminary data.</text>
</comment>
<feature type="compositionally biased region" description="Low complexity" evidence="1">
    <location>
        <begin position="65"/>
        <end position="87"/>
    </location>
</feature>
<reference evidence="2 3" key="1">
    <citation type="journal article" date="2018" name="BMC Genomics">
        <title>The genome of Naegleria lovaniensis, the basis for a comparative approach to unravel pathogenicity factors of the human pathogenic amoeba N. fowleri.</title>
        <authorList>
            <person name="Liechti N."/>
            <person name="Schurch N."/>
            <person name="Bruggmann R."/>
            <person name="Wittwer M."/>
        </authorList>
    </citation>
    <scope>NUCLEOTIDE SEQUENCE [LARGE SCALE GENOMIC DNA]</scope>
    <source>
        <strain evidence="2 3">ATCC 30569</strain>
    </source>
</reference>
<dbReference type="GeneID" id="68105327"/>
<feature type="compositionally biased region" description="Acidic residues" evidence="1">
    <location>
        <begin position="103"/>
        <end position="158"/>
    </location>
</feature>
<sequence length="341" mass="39301">MLNTDRIVGFNPDDLKNRLVDFFKEKHTLTVLEIVVAFDGYSYKHQIEPILREIADFDHTTQTWTLKSSPSSTSSSSSNTLKHSLVSDQPEGSNIKKLRNNPESDDEEELDDFYDEENNDDYENGVDEEQEETDENDNSDDENDDEVPPDEVEEIDEDSNIAMMNYVISNPSYQSSKHHQPFYDTNDDNDGQLKTWFCDIQIITKQYYSSQQNLLSRNSVSQQHIFMKRIICPLPKIIPLRTDFSHKSTIVAARSHIDSLAIDVHNQLVFMSDFITSRLIIFDLQKKEIKASVGPPTRKFNCILKICENDNSIYDLGNEKLTKHKYNVTKIIAGCNENILQ</sequence>